<proteinExistence type="predicted"/>
<gene>
    <name evidence="2" type="ORF">SSLN_LOCUS13675</name>
</gene>
<feature type="region of interest" description="Disordered" evidence="1">
    <location>
        <begin position="172"/>
        <end position="208"/>
    </location>
</feature>
<organism evidence="2 3">
    <name type="scientific">Schistocephalus solidus</name>
    <name type="common">Tapeworm</name>
    <dbReference type="NCBI Taxonomy" id="70667"/>
    <lineage>
        <taxon>Eukaryota</taxon>
        <taxon>Metazoa</taxon>
        <taxon>Spiralia</taxon>
        <taxon>Lophotrochozoa</taxon>
        <taxon>Platyhelminthes</taxon>
        <taxon>Cestoda</taxon>
        <taxon>Eucestoda</taxon>
        <taxon>Diphyllobothriidea</taxon>
        <taxon>Diphyllobothriidae</taxon>
        <taxon>Schistocephalus</taxon>
    </lineage>
</organism>
<protein>
    <submittedName>
        <fullName evidence="2">Uncharacterized protein</fullName>
    </submittedName>
</protein>
<dbReference type="AlphaFoldDB" id="A0A3P7CRQ1"/>
<evidence type="ECO:0000313" key="3">
    <source>
        <dbReference type="Proteomes" id="UP000275846"/>
    </source>
</evidence>
<dbReference type="Proteomes" id="UP000275846">
    <property type="component" value="Unassembled WGS sequence"/>
</dbReference>
<reference evidence="2 3" key="1">
    <citation type="submission" date="2018-11" db="EMBL/GenBank/DDBJ databases">
        <authorList>
            <consortium name="Pathogen Informatics"/>
        </authorList>
    </citation>
    <scope>NUCLEOTIDE SEQUENCE [LARGE SCALE GENOMIC DNA]</scope>
    <source>
        <strain evidence="2 3">NST_G2</strain>
    </source>
</reference>
<accession>A0A3P7CRQ1</accession>
<feature type="compositionally biased region" description="Polar residues" evidence="1">
    <location>
        <begin position="1"/>
        <end position="19"/>
    </location>
</feature>
<feature type="region of interest" description="Disordered" evidence="1">
    <location>
        <begin position="1"/>
        <end position="23"/>
    </location>
</feature>
<evidence type="ECO:0000313" key="2">
    <source>
        <dbReference type="EMBL" id="VDM00061.1"/>
    </source>
</evidence>
<dbReference type="OrthoDB" id="10264062at2759"/>
<name>A0A3P7CRQ1_SCHSO</name>
<evidence type="ECO:0000256" key="1">
    <source>
        <dbReference type="SAM" id="MobiDB-lite"/>
    </source>
</evidence>
<sequence length="228" mass="25937">MPGSDSFPSQNHQINNGRTSRSRRALAQANRNMNYRITCDRAQLLQAELSAEEEAGYQVIRRTTDRPFIELPELSMAPRQPPLSLDTWQKHLDREGRVTVIHKLQKEIFSGVCLSTIEELHTCHNFSIFPFIVHRGAGRTQLRDWDPISEMPHVDWFRALARMMPRLELSQHECKTDGVSQRLRRASREPTASTNSDDLSGARGDGLPQYLQTRPKAACSEAEGLFNG</sequence>
<dbReference type="EMBL" id="UYSU01038272">
    <property type="protein sequence ID" value="VDM00061.1"/>
    <property type="molecule type" value="Genomic_DNA"/>
</dbReference>
<keyword evidence="3" id="KW-1185">Reference proteome</keyword>